<dbReference type="Gene3D" id="3.30.420.10">
    <property type="entry name" value="Ribonuclease H-like superfamily/Ribonuclease H"/>
    <property type="match status" value="1"/>
</dbReference>
<protein>
    <submittedName>
        <fullName evidence="8">RNA exonuclease 5</fullName>
    </submittedName>
</protein>
<name>A0A8X6PL45_NEPPI</name>
<comment type="similarity">
    <text evidence="2">Belongs to the REXO1/REXO3 family.</text>
</comment>
<dbReference type="PANTHER" id="PTHR12801:SF82">
    <property type="entry name" value="RNA EXONUCLEASE 5"/>
    <property type="match status" value="1"/>
</dbReference>
<dbReference type="AlphaFoldDB" id="A0A8X6PL45"/>
<dbReference type="CDD" id="cd06145">
    <property type="entry name" value="REX1_like"/>
    <property type="match status" value="1"/>
</dbReference>
<dbReference type="GO" id="GO:0003676">
    <property type="term" value="F:nucleic acid binding"/>
    <property type="evidence" value="ECO:0007669"/>
    <property type="project" value="InterPro"/>
</dbReference>
<dbReference type="OrthoDB" id="3996471at2759"/>
<dbReference type="InterPro" id="IPR047021">
    <property type="entry name" value="REXO1/3/4-like"/>
</dbReference>
<evidence type="ECO:0000256" key="4">
    <source>
        <dbReference type="ARBA" id="ARBA00022801"/>
    </source>
</evidence>
<evidence type="ECO:0000313" key="8">
    <source>
        <dbReference type="EMBL" id="GFT76866.1"/>
    </source>
</evidence>
<dbReference type="PANTHER" id="PTHR12801">
    <property type="entry name" value="RNA EXONUCLEASE REXO1 / RECO3 FAMILY MEMBER-RELATED"/>
    <property type="match status" value="1"/>
</dbReference>
<evidence type="ECO:0000256" key="5">
    <source>
        <dbReference type="ARBA" id="ARBA00022839"/>
    </source>
</evidence>
<keyword evidence="3" id="KW-0540">Nuclease</keyword>
<gene>
    <name evidence="8" type="primary">REXO5</name>
    <name evidence="8" type="ORF">NPIL_479601</name>
</gene>
<organism evidence="8 9">
    <name type="scientific">Nephila pilipes</name>
    <name type="common">Giant wood spider</name>
    <name type="synonym">Nephila maculata</name>
    <dbReference type="NCBI Taxonomy" id="299642"/>
    <lineage>
        <taxon>Eukaryota</taxon>
        <taxon>Metazoa</taxon>
        <taxon>Ecdysozoa</taxon>
        <taxon>Arthropoda</taxon>
        <taxon>Chelicerata</taxon>
        <taxon>Arachnida</taxon>
        <taxon>Araneae</taxon>
        <taxon>Araneomorphae</taxon>
        <taxon>Entelegynae</taxon>
        <taxon>Araneoidea</taxon>
        <taxon>Nephilidae</taxon>
        <taxon>Nephila</taxon>
    </lineage>
</organism>
<dbReference type="InterPro" id="IPR012337">
    <property type="entry name" value="RNaseH-like_sf"/>
</dbReference>
<keyword evidence="9" id="KW-1185">Reference proteome</keyword>
<keyword evidence="5 8" id="KW-0269">Exonuclease</keyword>
<comment type="subcellular location">
    <subcellularLocation>
        <location evidence="1">Nucleus</location>
    </subcellularLocation>
</comment>
<proteinExistence type="inferred from homology"/>
<dbReference type="InterPro" id="IPR013520">
    <property type="entry name" value="Ribonucl_H"/>
</dbReference>
<dbReference type="GO" id="GO:0004527">
    <property type="term" value="F:exonuclease activity"/>
    <property type="evidence" value="ECO:0007669"/>
    <property type="project" value="UniProtKB-KW"/>
</dbReference>
<dbReference type="InterPro" id="IPR036397">
    <property type="entry name" value="RNaseH_sf"/>
</dbReference>
<dbReference type="Pfam" id="PF00929">
    <property type="entry name" value="RNase_T"/>
    <property type="match status" value="1"/>
</dbReference>
<accession>A0A8X6PL45</accession>
<keyword evidence="4" id="KW-0378">Hydrolase</keyword>
<evidence type="ECO:0000256" key="3">
    <source>
        <dbReference type="ARBA" id="ARBA00022722"/>
    </source>
</evidence>
<evidence type="ECO:0000256" key="2">
    <source>
        <dbReference type="ARBA" id="ARBA00006357"/>
    </source>
</evidence>
<evidence type="ECO:0000259" key="7">
    <source>
        <dbReference type="SMART" id="SM00479"/>
    </source>
</evidence>
<dbReference type="SUPFAM" id="SSF53098">
    <property type="entry name" value="Ribonuclease H-like"/>
    <property type="match status" value="1"/>
</dbReference>
<dbReference type="EMBL" id="BMAW01071181">
    <property type="protein sequence ID" value="GFT76866.1"/>
    <property type="molecule type" value="Genomic_DNA"/>
</dbReference>
<dbReference type="GO" id="GO:0005634">
    <property type="term" value="C:nucleus"/>
    <property type="evidence" value="ECO:0007669"/>
    <property type="project" value="UniProtKB-SubCell"/>
</dbReference>
<comment type="caution">
    <text evidence="8">The sequence shown here is derived from an EMBL/GenBank/DDBJ whole genome shotgun (WGS) entry which is preliminary data.</text>
</comment>
<evidence type="ECO:0000256" key="6">
    <source>
        <dbReference type="ARBA" id="ARBA00023242"/>
    </source>
</evidence>
<sequence length="577" mass="66580">MLRKRKITYYSDSDSEIEGTEHMTPEEKKNCKERFKILEAQFLPYAYKFNFPKAEPEFNLNRHGKDAEVIINDCKSGRPNVIIEPVCMDDIYMAVFRSVTSTKELTTKLRWATFEQAKRIKKTLLLVIEGFSKSDILDNILKLNNVDIFEQVVETVSSNTHFATELSTLHLITDFHMQNKDTYSTMFPKEKGVKIEIPLDDKLPSKLNLLLSPIQMVMEYFPLPACNYKKSKSDNYIFTKESYYPVTKNSPMFALDCEMCESADDSSELTRIAVVNENCDIVYHTLVKPDKKITNYLTKFSGVTEYMLKDVTVQLSDVQQHLQKLLPADAILVGHSLNCDLHALKMIHPYVIDTSIIFNNSGIRGYKDALKKLALKYLDKVIQNSDEGHTPMEDAVTTMELVKFKLQDISKTAGQYFCSQRPSSFGENSLNYDNKSSVLNFETNFKIYNTSFFSRIAKFSKKCALIGNETSLKYYDKNILTDIIEENIKSNREDIVKTTLKQIKNKDLIISHLNYDQTSKRESLEELNVILKQLYDVCEDRYMFMVLISGVDENNYSDIKSGLFMSVLKISDLEYER</sequence>
<evidence type="ECO:0000256" key="1">
    <source>
        <dbReference type="ARBA" id="ARBA00004123"/>
    </source>
</evidence>
<dbReference type="SMART" id="SM00479">
    <property type="entry name" value="EXOIII"/>
    <property type="match status" value="1"/>
</dbReference>
<reference evidence="8" key="1">
    <citation type="submission" date="2020-08" db="EMBL/GenBank/DDBJ databases">
        <title>Multicomponent nature underlies the extraordinary mechanical properties of spider dragline silk.</title>
        <authorList>
            <person name="Kono N."/>
            <person name="Nakamura H."/>
            <person name="Mori M."/>
            <person name="Yoshida Y."/>
            <person name="Ohtoshi R."/>
            <person name="Malay A.D."/>
            <person name="Moran D.A.P."/>
            <person name="Tomita M."/>
            <person name="Numata K."/>
            <person name="Arakawa K."/>
        </authorList>
    </citation>
    <scope>NUCLEOTIDE SEQUENCE</scope>
</reference>
<dbReference type="Proteomes" id="UP000887013">
    <property type="component" value="Unassembled WGS sequence"/>
</dbReference>
<dbReference type="InterPro" id="IPR034922">
    <property type="entry name" value="REX1-like_exo"/>
</dbReference>
<evidence type="ECO:0000313" key="9">
    <source>
        <dbReference type="Proteomes" id="UP000887013"/>
    </source>
</evidence>
<keyword evidence="6" id="KW-0539">Nucleus</keyword>
<dbReference type="FunFam" id="3.30.420.10:FF:000019">
    <property type="entry name" value="RNA exonuclease NEF-sp"/>
    <property type="match status" value="1"/>
</dbReference>
<feature type="domain" description="Exonuclease" evidence="7">
    <location>
        <begin position="251"/>
        <end position="411"/>
    </location>
</feature>